<dbReference type="AlphaFoldDB" id="A0A4Q9FS68"/>
<accession>A0A4Q9FS68</accession>
<evidence type="ECO:0000313" key="2">
    <source>
        <dbReference type="EMBL" id="TBN18510.1"/>
    </source>
</evidence>
<keyword evidence="2" id="KW-0808">Transferase</keyword>
<feature type="domain" description="Glycosyltransferase 2-like" evidence="1">
    <location>
        <begin position="35"/>
        <end position="176"/>
    </location>
</feature>
<dbReference type="InterPro" id="IPR001173">
    <property type="entry name" value="Glyco_trans_2-like"/>
</dbReference>
<reference evidence="2 3" key="1">
    <citation type="journal article" date="2015" name="Int. J. Syst. Evol. Microbiol.">
        <title>Hyunsoonleella pacifica sp. nov., isolated from seawater of South Pacific Gyre.</title>
        <authorList>
            <person name="Gao X."/>
            <person name="Zhang Z."/>
            <person name="Dai X."/>
            <person name="Zhang X.H."/>
        </authorList>
    </citation>
    <scope>NUCLEOTIDE SEQUENCE [LARGE SCALE GENOMIC DNA]</scope>
    <source>
        <strain evidence="2 3">SW033</strain>
    </source>
</reference>
<dbReference type="SUPFAM" id="SSF53448">
    <property type="entry name" value="Nucleotide-diphospho-sugar transferases"/>
    <property type="match status" value="1"/>
</dbReference>
<dbReference type="Gene3D" id="3.90.550.10">
    <property type="entry name" value="Spore Coat Polysaccharide Biosynthesis Protein SpsA, Chain A"/>
    <property type="match status" value="1"/>
</dbReference>
<dbReference type="GO" id="GO:0016740">
    <property type="term" value="F:transferase activity"/>
    <property type="evidence" value="ECO:0007669"/>
    <property type="project" value="UniProtKB-KW"/>
</dbReference>
<dbReference type="InterPro" id="IPR029044">
    <property type="entry name" value="Nucleotide-diphossugar_trans"/>
</dbReference>
<comment type="caution">
    <text evidence="2">The sequence shown here is derived from an EMBL/GenBank/DDBJ whole genome shotgun (WGS) entry which is preliminary data.</text>
</comment>
<keyword evidence="3" id="KW-1185">Reference proteome</keyword>
<proteinExistence type="predicted"/>
<dbReference type="CDD" id="cd00761">
    <property type="entry name" value="Glyco_tranf_GTA_type"/>
    <property type="match status" value="1"/>
</dbReference>
<sequence length="343" mass="39921">MRSGDNLAKEKKIDFKRKAHRVIIPLYIPKEEGYYQESFKSFKYCLLSLLKTSSTELKISVVSNGSCGSVEEKLQTLYNEKLIDDLVLVKENIGKVNAILKVLRTTEERLVTITDADVLFLDRWEDAVFDVFTAFPKAAAVSPVPLFGNQKTKTLNIWWDYFFSSKFRFENVIDPDAMTKFAKSIGWPWLDKKYKDVILTIESDNGTKAVVGCNHMAVTYKTEVFKAMPDKNSIYALGGDSEKLYLDEPTIKCDGYRLATQENYAYHIGNTIEPWLSEIYENLTEVKRKNNFDLKFKKLKPNKIRYFITQKVFSKLFLSRCLLKLFYRWKGLEVNKLNYFFDN</sequence>
<protein>
    <submittedName>
        <fullName evidence="2">Glycosyltransferase family 2 protein</fullName>
    </submittedName>
</protein>
<evidence type="ECO:0000259" key="1">
    <source>
        <dbReference type="Pfam" id="PF00535"/>
    </source>
</evidence>
<dbReference type="OrthoDB" id="1116632at2"/>
<name>A0A4Q9FS68_9FLAO</name>
<gene>
    <name evidence="2" type="ORF">EYD46_00130</name>
</gene>
<dbReference type="Proteomes" id="UP000292372">
    <property type="component" value="Unassembled WGS sequence"/>
</dbReference>
<dbReference type="EMBL" id="SIRS01000001">
    <property type="protein sequence ID" value="TBN18510.1"/>
    <property type="molecule type" value="Genomic_DNA"/>
</dbReference>
<evidence type="ECO:0000313" key="3">
    <source>
        <dbReference type="Proteomes" id="UP000292372"/>
    </source>
</evidence>
<organism evidence="2 3">
    <name type="scientific">Hyunsoonleella pacifica</name>
    <dbReference type="NCBI Taxonomy" id="1080224"/>
    <lineage>
        <taxon>Bacteria</taxon>
        <taxon>Pseudomonadati</taxon>
        <taxon>Bacteroidota</taxon>
        <taxon>Flavobacteriia</taxon>
        <taxon>Flavobacteriales</taxon>
        <taxon>Flavobacteriaceae</taxon>
    </lineage>
</organism>
<dbReference type="RefSeq" id="WP_130935028.1">
    <property type="nucleotide sequence ID" value="NZ_BMEE01000001.1"/>
</dbReference>
<dbReference type="Pfam" id="PF00535">
    <property type="entry name" value="Glycos_transf_2"/>
    <property type="match status" value="1"/>
</dbReference>